<evidence type="ECO:0000313" key="3">
    <source>
        <dbReference type="Proteomes" id="UP000240987"/>
    </source>
</evidence>
<protein>
    <submittedName>
        <fullName evidence="2">ParA family protein</fullName>
    </submittedName>
</protein>
<keyword evidence="3" id="KW-1185">Reference proteome</keyword>
<sequence length="414" mass="46331">MSIAVEFGKLGGSLRSESASLQDVMRVHVSDEDLIEGLDSRIYNHCLNKTELTKLFNLSKPTFNKRLQEAVDNGVIGDPIYQNKTHLYTRHDIHNLKEAWGYKVYSDEYNSKVIGIVNHKGGTGKSTTSALLSTNAALDLDDYANVLLIDMDPQGSQGINLKLKSSENGDEEAVYITIVDFLLAEVEEDNIVRSYLDQGYEFNDLVNAAPVDTHLPNMKVFPAFPDDDRFTDIFSSLDYENKMSLLVAFREKIIPILKNKFDLIIIDTPPQDSPLTWAVLEAIDGLFIPVTPHELDFSSTANYALSLEKRFTELPNKGCNIEWYKFAAVNFNEVSSNDKNVLNKLIRGLKDNLMTAQLAQSELFLEASVKGCTILDLKKSQSVTTAKQFDKAIVSSSAFCSQFMNEIKRIAIKG</sequence>
<dbReference type="AlphaFoldDB" id="A0A2T3J721"/>
<dbReference type="RefSeq" id="WP_107245930.1">
    <property type="nucleotide sequence ID" value="NZ_PYMJ01000049.1"/>
</dbReference>
<dbReference type="Pfam" id="PF13614">
    <property type="entry name" value="AAA_31"/>
    <property type="match status" value="1"/>
</dbReference>
<dbReference type="SUPFAM" id="SSF52540">
    <property type="entry name" value="P-loop containing nucleoside triphosphate hydrolases"/>
    <property type="match status" value="1"/>
</dbReference>
<gene>
    <name evidence="2" type="ORF">C9J12_27040</name>
</gene>
<dbReference type="CDD" id="cd02042">
    <property type="entry name" value="ParAB_family"/>
    <property type="match status" value="1"/>
</dbReference>
<proteinExistence type="predicted"/>
<accession>A0A2T3J721</accession>
<dbReference type="InterPro" id="IPR050678">
    <property type="entry name" value="DNA_Partitioning_ATPase"/>
</dbReference>
<dbReference type="Proteomes" id="UP000240987">
    <property type="component" value="Unassembled WGS sequence"/>
</dbReference>
<dbReference type="EMBL" id="PYMJ01000049">
    <property type="protein sequence ID" value="PSU44528.1"/>
    <property type="molecule type" value="Genomic_DNA"/>
</dbReference>
<name>A0A2T3J721_9GAMM</name>
<evidence type="ECO:0000259" key="1">
    <source>
        <dbReference type="Pfam" id="PF13614"/>
    </source>
</evidence>
<dbReference type="PANTHER" id="PTHR13696">
    <property type="entry name" value="P-LOOP CONTAINING NUCLEOSIDE TRIPHOSPHATE HYDROLASE"/>
    <property type="match status" value="1"/>
</dbReference>
<dbReference type="InterPro" id="IPR025669">
    <property type="entry name" value="AAA_dom"/>
</dbReference>
<dbReference type="PANTHER" id="PTHR13696:SF98">
    <property type="entry name" value="PLASMID PARTITION PROTEIN A"/>
    <property type="match status" value="1"/>
</dbReference>
<comment type="caution">
    <text evidence="2">The sequence shown here is derived from an EMBL/GenBank/DDBJ whole genome shotgun (WGS) entry which is preliminary data.</text>
</comment>
<dbReference type="Gene3D" id="3.40.50.300">
    <property type="entry name" value="P-loop containing nucleotide triphosphate hydrolases"/>
    <property type="match status" value="1"/>
</dbReference>
<dbReference type="InterPro" id="IPR027417">
    <property type="entry name" value="P-loop_NTPase"/>
</dbReference>
<organism evidence="2 3">
    <name type="scientific">Photobacterium frigidiphilum</name>
    <dbReference type="NCBI Taxonomy" id="264736"/>
    <lineage>
        <taxon>Bacteria</taxon>
        <taxon>Pseudomonadati</taxon>
        <taxon>Pseudomonadota</taxon>
        <taxon>Gammaproteobacteria</taxon>
        <taxon>Vibrionales</taxon>
        <taxon>Vibrionaceae</taxon>
        <taxon>Photobacterium</taxon>
    </lineage>
</organism>
<dbReference type="OrthoDB" id="6289637at2"/>
<evidence type="ECO:0000313" key="2">
    <source>
        <dbReference type="EMBL" id="PSU44528.1"/>
    </source>
</evidence>
<feature type="domain" description="AAA" evidence="1">
    <location>
        <begin position="112"/>
        <end position="294"/>
    </location>
</feature>
<reference evidence="2 3" key="1">
    <citation type="submission" date="2018-01" db="EMBL/GenBank/DDBJ databases">
        <title>Whole genome sequencing of Histamine producing bacteria.</title>
        <authorList>
            <person name="Butler K."/>
        </authorList>
    </citation>
    <scope>NUCLEOTIDE SEQUENCE [LARGE SCALE GENOMIC DNA]</scope>
    <source>
        <strain evidence="2 3">JCM 12947</strain>
    </source>
</reference>